<evidence type="ECO:0000256" key="1">
    <source>
        <dbReference type="ARBA" id="ARBA00023015"/>
    </source>
</evidence>
<reference evidence="5" key="2">
    <citation type="submission" date="2021-12" db="EMBL/GenBank/DDBJ databases">
        <title>Resequencing data analysis of finger millet.</title>
        <authorList>
            <person name="Hatakeyama M."/>
            <person name="Aluri S."/>
            <person name="Balachadran M.T."/>
            <person name="Sivarajan S.R."/>
            <person name="Poveda L."/>
            <person name="Shimizu-Inatsugi R."/>
            <person name="Schlapbach R."/>
            <person name="Sreeman S.M."/>
            <person name="Shimizu K.K."/>
        </authorList>
    </citation>
    <scope>NUCLEOTIDE SEQUENCE</scope>
</reference>
<name>A0AAV5CE93_ELECO</name>
<evidence type="ECO:0000313" key="5">
    <source>
        <dbReference type="EMBL" id="GJM96667.1"/>
    </source>
</evidence>
<proteinExistence type="inferred from homology"/>
<evidence type="ECO:0000256" key="3">
    <source>
        <dbReference type="PROSITE-ProRule" id="PRU01191"/>
    </source>
</evidence>
<accession>A0AAV5CE93</accession>
<keyword evidence="2" id="KW-0804">Transcription</keyword>
<dbReference type="Pfam" id="PF03514">
    <property type="entry name" value="GRAS"/>
    <property type="match status" value="1"/>
</dbReference>
<comment type="similarity">
    <text evidence="3">Belongs to the GRAS family.</text>
</comment>
<evidence type="ECO:0000256" key="4">
    <source>
        <dbReference type="SAM" id="MobiDB-lite"/>
    </source>
</evidence>
<dbReference type="EMBL" id="BQKI01000006">
    <property type="protein sequence ID" value="GJM96667.1"/>
    <property type="molecule type" value="Genomic_DNA"/>
</dbReference>
<feature type="compositionally biased region" description="Polar residues" evidence="4">
    <location>
        <begin position="1"/>
        <end position="14"/>
    </location>
</feature>
<dbReference type="InterPro" id="IPR005202">
    <property type="entry name" value="TF_GRAS"/>
</dbReference>
<protein>
    <submittedName>
        <fullName evidence="5">Uncharacterized protein</fullName>
    </submittedName>
</protein>
<evidence type="ECO:0000256" key="2">
    <source>
        <dbReference type="ARBA" id="ARBA00023163"/>
    </source>
</evidence>
<organism evidence="5 6">
    <name type="scientific">Eleusine coracana subsp. coracana</name>
    <dbReference type="NCBI Taxonomy" id="191504"/>
    <lineage>
        <taxon>Eukaryota</taxon>
        <taxon>Viridiplantae</taxon>
        <taxon>Streptophyta</taxon>
        <taxon>Embryophyta</taxon>
        <taxon>Tracheophyta</taxon>
        <taxon>Spermatophyta</taxon>
        <taxon>Magnoliopsida</taxon>
        <taxon>Liliopsida</taxon>
        <taxon>Poales</taxon>
        <taxon>Poaceae</taxon>
        <taxon>PACMAD clade</taxon>
        <taxon>Chloridoideae</taxon>
        <taxon>Cynodonteae</taxon>
        <taxon>Eleusininae</taxon>
        <taxon>Eleusine</taxon>
    </lineage>
</organism>
<keyword evidence="1" id="KW-0805">Transcription regulation</keyword>
<dbReference type="AlphaFoldDB" id="A0AAV5CE93"/>
<feature type="region of interest" description="Disordered" evidence="4">
    <location>
        <begin position="1"/>
        <end position="26"/>
    </location>
</feature>
<comment type="caution">
    <text evidence="5">The sequence shown here is derived from an EMBL/GenBank/DDBJ whole genome shotgun (WGS) entry which is preliminary data.</text>
</comment>
<dbReference type="Proteomes" id="UP001054889">
    <property type="component" value="Unassembled WGS sequence"/>
</dbReference>
<gene>
    <name evidence="5" type="primary">ga13529</name>
    <name evidence="5" type="ORF">PR202_ga13529</name>
</gene>
<comment type="caution">
    <text evidence="3">Lacks conserved residue(s) required for the propagation of feature annotation.</text>
</comment>
<evidence type="ECO:0000313" key="6">
    <source>
        <dbReference type="Proteomes" id="UP001054889"/>
    </source>
</evidence>
<sequence>MHSRGTSGAQGSGSTRREQRRQTGRAAHLAKLCCPEHGAGSQLLHDWSPCFHLTLHAANATIVEAVGDHRAVQIVDFDVSAPQHAALTQYVATAACPEPLSRGGRASGAAAVTE</sequence>
<reference evidence="5" key="1">
    <citation type="journal article" date="2018" name="DNA Res.">
        <title>Multiple hybrid de novo genome assembly of finger millet, an orphan allotetraploid crop.</title>
        <authorList>
            <person name="Hatakeyama M."/>
            <person name="Aluri S."/>
            <person name="Balachadran M.T."/>
            <person name="Sivarajan S.R."/>
            <person name="Patrignani A."/>
            <person name="Gruter S."/>
            <person name="Poveda L."/>
            <person name="Shimizu-Inatsugi R."/>
            <person name="Baeten J."/>
            <person name="Francoijs K.J."/>
            <person name="Nataraja K.N."/>
            <person name="Reddy Y.A.N."/>
            <person name="Phadnis S."/>
            <person name="Ravikumar R.L."/>
            <person name="Schlapbach R."/>
            <person name="Sreeman S.M."/>
            <person name="Shimizu K.K."/>
        </authorList>
    </citation>
    <scope>NUCLEOTIDE SEQUENCE</scope>
</reference>
<keyword evidence="6" id="KW-1185">Reference proteome</keyword>
<dbReference type="PROSITE" id="PS50985">
    <property type="entry name" value="GRAS"/>
    <property type="match status" value="1"/>
</dbReference>